<accession>A0A917B8K2</accession>
<dbReference type="PANTHER" id="PTHR21366">
    <property type="entry name" value="GLYOXALASE FAMILY PROTEIN"/>
    <property type="match status" value="1"/>
</dbReference>
<evidence type="ECO:0000259" key="1">
    <source>
        <dbReference type="PROSITE" id="PS51819"/>
    </source>
</evidence>
<proteinExistence type="predicted"/>
<organism evidence="2 3">
    <name type="scientific">Subtercola lobariae</name>
    <dbReference type="NCBI Taxonomy" id="1588641"/>
    <lineage>
        <taxon>Bacteria</taxon>
        <taxon>Bacillati</taxon>
        <taxon>Actinomycetota</taxon>
        <taxon>Actinomycetes</taxon>
        <taxon>Micrococcales</taxon>
        <taxon>Microbacteriaceae</taxon>
        <taxon>Subtercola</taxon>
    </lineage>
</organism>
<dbReference type="InterPro" id="IPR050383">
    <property type="entry name" value="GlyoxalaseI/FosfomycinResist"/>
</dbReference>
<dbReference type="InterPro" id="IPR004360">
    <property type="entry name" value="Glyas_Fos-R_dOase_dom"/>
</dbReference>
<dbReference type="Pfam" id="PF00903">
    <property type="entry name" value="Glyoxalase"/>
    <property type="match status" value="2"/>
</dbReference>
<feature type="domain" description="VOC" evidence="1">
    <location>
        <begin position="152"/>
        <end position="274"/>
    </location>
</feature>
<dbReference type="Proteomes" id="UP000598775">
    <property type="component" value="Unassembled WGS sequence"/>
</dbReference>
<dbReference type="RefSeq" id="WP_188678683.1">
    <property type="nucleotide sequence ID" value="NZ_BMGP01000004.1"/>
</dbReference>
<dbReference type="PANTHER" id="PTHR21366:SF19">
    <property type="entry name" value="METAPYROCATECHASE"/>
    <property type="match status" value="1"/>
</dbReference>
<reference evidence="2 3" key="1">
    <citation type="journal article" date="2014" name="Int. J. Syst. Evol. Microbiol.">
        <title>Complete genome sequence of Corynebacterium casei LMG S-19264T (=DSM 44701T), isolated from a smear-ripened cheese.</title>
        <authorList>
            <consortium name="US DOE Joint Genome Institute (JGI-PGF)"/>
            <person name="Walter F."/>
            <person name="Albersmeier A."/>
            <person name="Kalinowski J."/>
            <person name="Ruckert C."/>
        </authorList>
    </citation>
    <scope>NUCLEOTIDE SEQUENCE [LARGE SCALE GENOMIC DNA]</scope>
    <source>
        <strain evidence="2 3">CGMCC 1.12976</strain>
    </source>
</reference>
<dbReference type="SUPFAM" id="SSF54593">
    <property type="entry name" value="Glyoxalase/Bleomycin resistance protein/Dihydroxybiphenyl dioxygenase"/>
    <property type="match status" value="1"/>
</dbReference>
<dbReference type="Gene3D" id="3.10.180.10">
    <property type="entry name" value="2,3-Dihydroxybiphenyl 1,2-Dioxygenase, domain 1"/>
    <property type="match status" value="2"/>
</dbReference>
<gene>
    <name evidence="2" type="ORF">GCM10011399_24630</name>
</gene>
<sequence length="352" mass="38508">MTVTTPLLAQIAYLEITSPNVEESVAFYTEKFGLRVVDRLDGKAYLRCWGDYYRYSLVISEGPDAALATMAWRTHSDSALEALVESVEATGTTGTWSESGHAHGRAYEFVGPYGHSMTLLWEIDGYEAEPGFESIYPDRPERRSSHSAAPRFLDHVTVAASDVSGFAAWYADTLGFRIMANTLLDEAPINVFSVLTTNEKSHDLGVVLDTSTTAGRVHHIAFWADHPEDLVRGADVLLENGTSIEYGPSIHGIGEQNYLYFREPSSLRVELNSGGYRNYVPDWKANNWKPSLGSNNLFRNWAMPDSMMQSFPAADGGLTATEDGAPPALAEALLNPFATAAARGESVESAAH</sequence>
<dbReference type="InterPro" id="IPR029068">
    <property type="entry name" value="Glyas_Bleomycin-R_OHBP_Dase"/>
</dbReference>
<protein>
    <submittedName>
        <fullName evidence="2">Catechol 2,3-dioxygenase</fullName>
    </submittedName>
</protein>
<comment type="caution">
    <text evidence="2">The sequence shown here is derived from an EMBL/GenBank/DDBJ whole genome shotgun (WGS) entry which is preliminary data.</text>
</comment>
<dbReference type="EMBL" id="BMGP01000004">
    <property type="protein sequence ID" value="GGF30486.1"/>
    <property type="molecule type" value="Genomic_DNA"/>
</dbReference>
<feature type="domain" description="VOC" evidence="1">
    <location>
        <begin position="10"/>
        <end position="122"/>
    </location>
</feature>
<name>A0A917B8K2_9MICO</name>
<dbReference type="PROSITE" id="PS51819">
    <property type="entry name" value="VOC"/>
    <property type="match status" value="2"/>
</dbReference>
<evidence type="ECO:0000313" key="2">
    <source>
        <dbReference type="EMBL" id="GGF30486.1"/>
    </source>
</evidence>
<dbReference type="InterPro" id="IPR037523">
    <property type="entry name" value="VOC_core"/>
</dbReference>
<keyword evidence="3" id="KW-1185">Reference proteome</keyword>
<evidence type="ECO:0000313" key="3">
    <source>
        <dbReference type="Proteomes" id="UP000598775"/>
    </source>
</evidence>
<dbReference type="AlphaFoldDB" id="A0A917B8K2"/>